<evidence type="ECO:0000313" key="9">
    <source>
        <dbReference type="Proteomes" id="UP000515153"/>
    </source>
</evidence>
<keyword evidence="8" id="KW-0472">Membrane</keyword>
<evidence type="ECO:0000256" key="6">
    <source>
        <dbReference type="ARBA" id="ARBA00023004"/>
    </source>
</evidence>
<keyword evidence="9" id="KW-1185">Reference proteome</keyword>
<keyword evidence="7" id="KW-0503">Monooxygenase</keyword>
<dbReference type="Gene3D" id="1.10.630.10">
    <property type="entry name" value="Cytochrome P450"/>
    <property type="match status" value="1"/>
</dbReference>
<dbReference type="RefSeq" id="XP_030978131.1">
    <property type="nucleotide sequence ID" value="XM_031129468.1"/>
</dbReference>
<dbReference type="InterPro" id="IPR001128">
    <property type="entry name" value="Cyt_P450"/>
</dbReference>
<dbReference type="GO" id="GO:0005506">
    <property type="term" value="F:iron ion binding"/>
    <property type="evidence" value="ECO:0007669"/>
    <property type="project" value="InterPro"/>
</dbReference>
<feature type="transmembrane region" description="Helical" evidence="8">
    <location>
        <begin position="133"/>
        <end position="157"/>
    </location>
</feature>
<evidence type="ECO:0000256" key="5">
    <source>
        <dbReference type="ARBA" id="ARBA00023002"/>
    </source>
</evidence>
<dbReference type="GO" id="GO:0016125">
    <property type="term" value="P:sterol metabolic process"/>
    <property type="evidence" value="ECO:0007669"/>
    <property type="project" value="TreeGrafter"/>
</dbReference>
<keyword evidence="6" id="KW-0408">Iron</keyword>
<reference evidence="10" key="1">
    <citation type="journal article" date="2019" name="Mol. Biol. Evol.">
        <title>Blast fungal genomes show frequent chromosomal changes, gene gains and losses, and effector gene turnover.</title>
        <authorList>
            <person name="Gomez Luciano L.B."/>
            <person name="Jason Tsai I."/>
            <person name="Chuma I."/>
            <person name="Tosa Y."/>
            <person name="Chen Y.H."/>
            <person name="Li J.Y."/>
            <person name="Li M.Y."/>
            <person name="Jade Lu M.Y."/>
            <person name="Nakayashiki H."/>
            <person name="Li W.H."/>
        </authorList>
    </citation>
    <scope>NUCLEOTIDE SEQUENCE</scope>
    <source>
        <strain evidence="10">NI907</strain>
    </source>
</reference>
<evidence type="ECO:0000256" key="8">
    <source>
        <dbReference type="SAM" id="Phobius"/>
    </source>
</evidence>
<dbReference type="PANTHER" id="PTHR24286">
    <property type="entry name" value="CYTOCHROME P450 26"/>
    <property type="match status" value="1"/>
</dbReference>
<evidence type="ECO:0000313" key="10">
    <source>
        <dbReference type="RefSeq" id="XP_030978131.1"/>
    </source>
</evidence>
<dbReference type="Pfam" id="PF00067">
    <property type="entry name" value="p450"/>
    <property type="match status" value="1"/>
</dbReference>
<reference evidence="10" key="2">
    <citation type="submission" date="2019-10" db="EMBL/GenBank/DDBJ databases">
        <authorList>
            <consortium name="NCBI Genome Project"/>
        </authorList>
    </citation>
    <scope>NUCLEOTIDE SEQUENCE</scope>
    <source>
        <strain evidence="10">NI907</strain>
    </source>
</reference>
<evidence type="ECO:0000256" key="3">
    <source>
        <dbReference type="ARBA" id="ARBA00022617"/>
    </source>
</evidence>
<protein>
    <submittedName>
        <fullName evidence="10">Uncharacterized protein</fullName>
    </submittedName>
</protein>
<organism evidence="9 10">
    <name type="scientific">Pyricularia grisea</name>
    <name type="common">Crabgrass-specific blast fungus</name>
    <name type="synonym">Magnaporthe grisea</name>
    <dbReference type="NCBI Taxonomy" id="148305"/>
    <lineage>
        <taxon>Eukaryota</taxon>
        <taxon>Fungi</taxon>
        <taxon>Dikarya</taxon>
        <taxon>Ascomycota</taxon>
        <taxon>Pezizomycotina</taxon>
        <taxon>Sordariomycetes</taxon>
        <taxon>Sordariomycetidae</taxon>
        <taxon>Magnaporthales</taxon>
        <taxon>Pyriculariaceae</taxon>
        <taxon>Pyricularia</taxon>
    </lineage>
</organism>
<comment type="cofactor">
    <cofactor evidence="1">
        <name>heme</name>
        <dbReference type="ChEBI" id="CHEBI:30413"/>
    </cofactor>
</comment>
<evidence type="ECO:0000256" key="4">
    <source>
        <dbReference type="ARBA" id="ARBA00022723"/>
    </source>
</evidence>
<sequence length="255" mass="28766">MPLLQKDAEGDLQSMLAKCGGGTGVLDPLQDFYRLIFKLSIRTVGAMEIADSPKLFNDFITSLQAIAGTASAWAVIFPSFPILTQIRNIKAGMKLYKIISSIREERLRTGKREEDAMQMLMDDDTDNGKILKFILGSLFAAVLNTVLVTAYIFVYLATNPEWYKRVQQEVDDMVKKHRLPGQTSFEAIRRLTFLQLVHQFPIIDACIKETIRFQMPTAGFRQNVSGTDIPIGNTGEIIPRDAYAVEFNPKMFAFR</sequence>
<name>A0A6P8AT91_PYRGI</name>
<dbReference type="AlphaFoldDB" id="A0A6P8AT91"/>
<dbReference type="KEGG" id="pgri:PgNI_09485"/>
<keyword evidence="5" id="KW-0560">Oxidoreductase</keyword>
<dbReference type="GO" id="GO:0020037">
    <property type="term" value="F:heme binding"/>
    <property type="evidence" value="ECO:0007669"/>
    <property type="project" value="InterPro"/>
</dbReference>
<dbReference type="GeneID" id="41964376"/>
<keyword evidence="3" id="KW-0349">Heme</keyword>
<accession>A0A6P8AT91</accession>
<keyword evidence="8" id="KW-0812">Transmembrane</keyword>
<evidence type="ECO:0000256" key="2">
    <source>
        <dbReference type="ARBA" id="ARBA00010617"/>
    </source>
</evidence>
<dbReference type="SUPFAM" id="SSF48264">
    <property type="entry name" value="Cytochrome P450"/>
    <property type="match status" value="1"/>
</dbReference>
<dbReference type="Proteomes" id="UP000515153">
    <property type="component" value="Unplaced"/>
</dbReference>
<keyword evidence="4" id="KW-0479">Metal-binding</keyword>
<gene>
    <name evidence="10" type="ORF">PgNI_09485</name>
</gene>
<dbReference type="GO" id="GO:0004497">
    <property type="term" value="F:monooxygenase activity"/>
    <property type="evidence" value="ECO:0007669"/>
    <property type="project" value="UniProtKB-KW"/>
</dbReference>
<evidence type="ECO:0000256" key="1">
    <source>
        <dbReference type="ARBA" id="ARBA00001971"/>
    </source>
</evidence>
<dbReference type="PANTHER" id="PTHR24286:SF24">
    <property type="entry name" value="LANOSTEROL 14-ALPHA DEMETHYLASE"/>
    <property type="match status" value="1"/>
</dbReference>
<evidence type="ECO:0000256" key="7">
    <source>
        <dbReference type="ARBA" id="ARBA00023033"/>
    </source>
</evidence>
<reference evidence="10" key="3">
    <citation type="submission" date="2025-08" db="UniProtKB">
        <authorList>
            <consortium name="RefSeq"/>
        </authorList>
    </citation>
    <scope>IDENTIFICATION</scope>
    <source>
        <strain evidence="10">NI907</strain>
    </source>
</reference>
<keyword evidence="8" id="KW-1133">Transmembrane helix</keyword>
<comment type="similarity">
    <text evidence="2">Belongs to the cytochrome P450 family.</text>
</comment>
<dbReference type="GO" id="GO:0016705">
    <property type="term" value="F:oxidoreductase activity, acting on paired donors, with incorporation or reduction of molecular oxygen"/>
    <property type="evidence" value="ECO:0007669"/>
    <property type="project" value="InterPro"/>
</dbReference>
<dbReference type="InterPro" id="IPR036396">
    <property type="entry name" value="Cyt_P450_sf"/>
</dbReference>
<proteinExistence type="inferred from homology"/>